<evidence type="ECO:0000313" key="5">
    <source>
        <dbReference type="Proteomes" id="UP000239706"/>
    </source>
</evidence>
<evidence type="ECO:0000256" key="1">
    <source>
        <dbReference type="ARBA" id="ARBA00022670"/>
    </source>
</evidence>
<evidence type="ECO:0000256" key="2">
    <source>
        <dbReference type="ARBA" id="ARBA00022801"/>
    </source>
</evidence>
<dbReference type="InterPro" id="IPR009003">
    <property type="entry name" value="Peptidase_S1_PA"/>
</dbReference>
<accession>A0A2T0B8D2</accession>
<comment type="caution">
    <text evidence="4">The sequence shown here is derived from an EMBL/GenBank/DDBJ whole genome shotgun (WGS) entry which is preliminary data.</text>
</comment>
<dbReference type="PANTHER" id="PTHR43343:SF3">
    <property type="entry name" value="PROTEASE DO-LIKE 8, CHLOROPLASTIC"/>
    <property type="match status" value="1"/>
</dbReference>
<feature type="transmembrane region" description="Helical" evidence="3">
    <location>
        <begin position="7"/>
        <end position="28"/>
    </location>
</feature>
<keyword evidence="3" id="KW-0472">Membrane</keyword>
<protein>
    <submittedName>
        <fullName evidence="4">Putative serine protease HhoB</fullName>
    </submittedName>
</protein>
<name>A0A2T0B8D2_9CLOT</name>
<keyword evidence="3" id="KW-1133">Transmembrane helix</keyword>
<reference evidence="4 5" key="1">
    <citation type="submission" date="2018-03" db="EMBL/GenBank/DDBJ databases">
        <title>Genome sequence of Clostridium liquoris DSM 100320.</title>
        <authorList>
            <person name="Poehlein A."/>
            <person name="Daniel R."/>
        </authorList>
    </citation>
    <scope>NUCLEOTIDE SEQUENCE [LARGE SCALE GENOMIC DNA]</scope>
    <source>
        <strain evidence="4 5">DSM 100320</strain>
    </source>
</reference>
<keyword evidence="1 4" id="KW-0645">Protease</keyword>
<dbReference type="InterPro" id="IPR001940">
    <property type="entry name" value="Peptidase_S1C"/>
</dbReference>
<keyword evidence="3" id="KW-0812">Transmembrane</keyword>
<dbReference type="GO" id="GO:0006508">
    <property type="term" value="P:proteolysis"/>
    <property type="evidence" value="ECO:0007669"/>
    <property type="project" value="UniProtKB-KW"/>
</dbReference>
<dbReference type="Gene3D" id="2.40.10.120">
    <property type="match status" value="1"/>
</dbReference>
<dbReference type="Pfam" id="PF13365">
    <property type="entry name" value="Trypsin_2"/>
    <property type="match status" value="1"/>
</dbReference>
<dbReference type="AlphaFoldDB" id="A0A2T0B8D2"/>
<keyword evidence="5" id="KW-1185">Reference proteome</keyword>
<evidence type="ECO:0000256" key="3">
    <source>
        <dbReference type="SAM" id="Phobius"/>
    </source>
</evidence>
<organism evidence="4 5">
    <name type="scientific">Clostridium liquoris</name>
    <dbReference type="NCBI Taxonomy" id="1289519"/>
    <lineage>
        <taxon>Bacteria</taxon>
        <taxon>Bacillati</taxon>
        <taxon>Bacillota</taxon>
        <taxon>Clostridia</taxon>
        <taxon>Eubacteriales</taxon>
        <taxon>Clostridiaceae</taxon>
        <taxon>Clostridium</taxon>
    </lineage>
</organism>
<sequence length="377" mass="41088">MKKNVKIILSALISTLFVSFGLFGSYIIHKNMKYSSLALNSSLGTMADLSSINNIDKSLMDSISENQKFVVSVYANIDKGVSQGSGFLYNDKGDIITNAHVVGGSKDLRIKMADNTIYSGTVIGKSTNLDVALIRVPALKNKTPLKVDKDYKASLGDEVIAIGSPHGLENAITTGIINGLNRTFTIEEYKYKNMYQITAPVDNGSSGGPLLDKKTGEVIGINSAKSDGNSIGYSIPINQVLQDVDAWSKNPAAPVTTDITPKYKYEDTEGKKISSENLVKYFYSCINSKDYVAAYALLGSEWQSKTDYNLFRKGFLTTKNVDILSISSNISSDNSITIVGIINSQDTSTTDKYKVIYTVDYENNVLKILKGSAQKLK</sequence>
<proteinExistence type="predicted"/>
<dbReference type="PANTHER" id="PTHR43343">
    <property type="entry name" value="PEPTIDASE S12"/>
    <property type="match status" value="1"/>
</dbReference>
<dbReference type="PRINTS" id="PR00834">
    <property type="entry name" value="PROTEASES2C"/>
</dbReference>
<dbReference type="GO" id="GO:0004252">
    <property type="term" value="F:serine-type endopeptidase activity"/>
    <property type="evidence" value="ECO:0007669"/>
    <property type="project" value="InterPro"/>
</dbReference>
<dbReference type="SUPFAM" id="SSF50494">
    <property type="entry name" value="Trypsin-like serine proteases"/>
    <property type="match status" value="1"/>
</dbReference>
<dbReference type="Proteomes" id="UP000239706">
    <property type="component" value="Unassembled WGS sequence"/>
</dbReference>
<dbReference type="EMBL" id="PVXO01000009">
    <property type="protein sequence ID" value="PRR80149.1"/>
    <property type="molecule type" value="Genomic_DNA"/>
</dbReference>
<dbReference type="RefSeq" id="WP_106062708.1">
    <property type="nucleotide sequence ID" value="NZ_PVXO01000009.1"/>
</dbReference>
<dbReference type="OrthoDB" id="189537at2"/>
<dbReference type="InterPro" id="IPR051201">
    <property type="entry name" value="Chloro_Bact_Ser_Proteases"/>
</dbReference>
<gene>
    <name evidence="4" type="primary">hhoB</name>
    <name evidence="4" type="ORF">CLLI_05330</name>
</gene>
<keyword evidence="2" id="KW-0378">Hydrolase</keyword>
<evidence type="ECO:0000313" key="4">
    <source>
        <dbReference type="EMBL" id="PRR80149.1"/>
    </source>
</evidence>